<keyword evidence="4" id="KW-0106">Calcium</keyword>
<proteinExistence type="inferred from homology"/>
<reference evidence="6" key="1">
    <citation type="submission" date="2023-03" db="EMBL/GenBank/DDBJ databases">
        <authorList>
            <person name="Steffen K."/>
            <person name="Cardenas P."/>
        </authorList>
    </citation>
    <scope>NUCLEOTIDE SEQUENCE</scope>
</reference>
<dbReference type="InterPro" id="IPR023572">
    <property type="entry name" value="Archease_dom"/>
</dbReference>
<dbReference type="SUPFAM" id="SSF69819">
    <property type="entry name" value="MTH1598-like"/>
    <property type="match status" value="1"/>
</dbReference>
<dbReference type="Proteomes" id="UP001174909">
    <property type="component" value="Unassembled WGS sequence"/>
</dbReference>
<dbReference type="Pfam" id="PF01951">
    <property type="entry name" value="Archease"/>
    <property type="match status" value="1"/>
</dbReference>
<evidence type="ECO:0000256" key="3">
    <source>
        <dbReference type="ARBA" id="ARBA00022723"/>
    </source>
</evidence>
<protein>
    <submittedName>
        <fullName evidence="6">Protein archease</fullName>
    </submittedName>
</protein>
<sequence length="169" mass="19323">MASGYTEPPCDPPEVSRAFQQAEMNKDPTRKYEYLDHPADIQIHAWGDSIEEAFEQAAVGMFGYMTELSTVEETGTETIEAEGHDLESLLFKFLDEFLFLFSAEPFFTPKRVKITDFNKETFVIKAEGYGETFDLNKHPQGTEVKAITYSNMQIHHNQDGHEIYVIVDI</sequence>
<dbReference type="PANTHER" id="PTHR12682:SF11">
    <property type="entry name" value="PROTEIN ARCHEASE"/>
    <property type="match status" value="1"/>
</dbReference>
<comment type="caution">
    <text evidence="6">The sequence shown here is derived from an EMBL/GenBank/DDBJ whole genome shotgun (WGS) entry which is preliminary data.</text>
</comment>
<dbReference type="FunFam" id="3.55.10.10:FF:000001">
    <property type="entry name" value="protein archease isoform X1"/>
    <property type="match status" value="1"/>
</dbReference>
<dbReference type="GO" id="GO:0046872">
    <property type="term" value="F:metal ion binding"/>
    <property type="evidence" value="ECO:0007669"/>
    <property type="project" value="UniProtKB-KW"/>
</dbReference>
<keyword evidence="3" id="KW-0479">Metal-binding</keyword>
<dbReference type="EMBL" id="CASHTH010003338">
    <property type="protein sequence ID" value="CAI8043568.1"/>
    <property type="molecule type" value="Genomic_DNA"/>
</dbReference>
<evidence type="ECO:0000259" key="5">
    <source>
        <dbReference type="Pfam" id="PF01951"/>
    </source>
</evidence>
<dbReference type="GO" id="GO:0072669">
    <property type="term" value="C:tRNA-splicing ligase complex"/>
    <property type="evidence" value="ECO:0007669"/>
    <property type="project" value="TreeGrafter"/>
</dbReference>
<keyword evidence="7" id="KW-1185">Reference proteome</keyword>
<name>A0AA35X338_GEOBA</name>
<accession>A0AA35X338</accession>
<dbReference type="InterPro" id="IPR036820">
    <property type="entry name" value="Archease_dom_sf"/>
</dbReference>
<evidence type="ECO:0000256" key="1">
    <source>
        <dbReference type="ARBA" id="ARBA00007963"/>
    </source>
</evidence>
<dbReference type="InterPro" id="IPR002804">
    <property type="entry name" value="Archease"/>
</dbReference>
<keyword evidence="2" id="KW-0819">tRNA processing</keyword>
<dbReference type="PANTHER" id="PTHR12682">
    <property type="entry name" value="ARCHEASE"/>
    <property type="match status" value="1"/>
</dbReference>
<evidence type="ECO:0000256" key="2">
    <source>
        <dbReference type="ARBA" id="ARBA00022694"/>
    </source>
</evidence>
<evidence type="ECO:0000313" key="7">
    <source>
        <dbReference type="Proteomes" id="UP001174909"/>
    </source>
</evidence>
<comment type="similarity">
    <text evidence="1">Belongs to the archease family.</text>
</comment>
<organism evidence="6 7">
    <name type="scientific">Geodia barretti</name>
    <name type="common">Barrett's horny sponge</name>
    <dbReference type="NCBI Taxonomy" id="519541"/>
    <lineage>
        <taxon>Eukaryota</taxon>
        <taxon>Metazoa</taxon>
        <taxon>Porifera</taxon>
        <taxon>Demospongiae</taxon>
        <taxon>Heteroscleromorpha</taxon>
        <taxon>Tetractinellida</taxon>
        <taxon>Astrophorina</taxon>
        <taxon>Geodiidae</taxon>
        <taxon>Geodia</taxon>
    </lineage>
</organism>
<dbReference type="Gene3D" id="3.55.10.10">
    <property type="entry name" value="Archease domain"/>
    <property type="match status" value="1"/>
</dbReference>
<dbReference type="AlphaFoldDB" id="A0AA35X338"/>
<feature type="domain" description="Archease" evidence="5">
    <location>
        <begin position="32"/>
        <end position="169"/>
    </location>
</feature>
<gene>
    <name evidence="6" type="ORF">GBAR_LOCUS24165</name>
</gene>
<dbReference type="GO" id="GO:0006388">
    <property type="term" value="P:tRNA splicing, via endonucleolytic cleavage and ligation"/>
    <property type="evidence" value="ECO:0007669"/>
    <property type="project" value="TreeGrafter"/>
</dbReference>
<evidence type="ECO:0000256" key="4">
    <source>
        <dbReference type="ARBA" id="ARBA00022837"/>
    </source>
</evidence>
<evidence type="ECO:0000313" key="6">
    <source>
        <dbReference type="EMBL" id="CAI8043568.1"/>
    </source>
</evidence>